<protein>
    <submittedName>
        <fullName evidence="1">Uncharacterized protein</fullName>
    </submittedName>
</protein>
<organism evidence="1 2">
    <name type="scientific">Cuscuta epithymum</name>
    <dbReference type="NCBI Taxonomy" id="186058"/>
    <lineage>
        <taxon>Eukaryota</taxon>
        <taxon>Viridiplantae</taxon>
        <taxon>Streptophyta</taxon>
        <taxon>Embryophyta</taxon>
        <taxon>Tracheophyta</taxon>
        <taxon>Spermatophyta</taxon>
        <taxon>Magnoliopsida</taxon>
        <taxon>eudicotyledons</taxon>
        <taxon>Gunneridae</taxon>
        <taxon>Pentapetalae</taxon>
        <taxon>asterids</taxon>
        <taxon>lamiids</taxon>
        <taxon>Solanales</taxon>
        <taxon>Convolvulaceae</taxon>
        <taxon>Cuscuteae</taxon>
        <taxon>Cuscuta</taxon>
        <taxon>Cuscuta subgen. Cuscuta</taxon>
    </lineage>
</organism>
<evidence type="ECO:0000313" key="2">
    <source>
        <dbReference type="Proteomes" id="UP001152523"/>
    </source>
</evidence>
<proteinExistence type="predicted"/>
<reference evidence="1" key="1">
    <citation type="submission" date="2022-07" db="EMBL/GenBank/DDBJ databases">
        <authorList>
            <person name="Macas J."/>
            <person name="Novak P."/>
            <person name="Neumann P."/>
        </authorList>
    </citation>
    <scope>NUCLEOTIDE SEQUENCE</scope>
</reference>
<dbReference type="EMBL" id="CAMAPF010001027">
    <property type="protein sequence ID" value="CAH9140783.1"/>
    <property type="molecule type" value="Genomic_DNA"/>
</dbReference>
<gene>
    <name evidence="1" type="ORF">CEPIT_LOCUS38622</name>
</gene>
<comment type="caution">
    <text evidence="1">The sequence shown here is derived from an EMBL/GenBank/DDBJ whole genome shotgun (WGS) entry which is preliminary data.</text>
</comment>
<keyword evidence="2" id="KW-1185">Reference proteome</keyword>
<name>A0AAV0FYL8_9ASTE</name>
<dbReference type="AlphaFoldDB" id="A0AAV0FYL8"/>
<accession>A0AAV0FYL8</accession>
<sequence>MRCRNMHEGSLGQNVSASPANCNTGRYHNPFWFQPHRDLPRDSIEAATRHQHQSVEFSYPSSIDLGPKSQSPRRIRWLRTKAYTFSDRLGCYDIVQSDFRQR</sequence>
<dbReference type="Proteomes" id="UP001152523">
    <property type="component" value="Unassembled WGS sequence"/>
</dbReference>
<evidence type="ECO:0000313" key="1">
    <source>
        <dbReference type="EMBL" id="CAH9140783.1"/>
    </source>
</evidence>